<proteinExistence type="predicted"/>
<keyword evidence="2" id="KW-1185">Reference proteome</keyword>
<dbReference type="AlphaFoldDB" id="A0A0U4EB51"/>
<evidence type="ECO:0000313" key="1">
    <source>
        <dbReference type="EMBL" id="ALX47785.1"/>
    </source>
</evidence>
<organism evidence="1 2">
    <name type="scientific">Lentibacillus amyloliquefaciens</name>
    <dbReference type="NCBI Taxonomy" id="1472767"/>
    <lineage>
        <taxon>Bacteria</taxon>
        <taxon>Bacillati</taxon>
        <taxon>Bacillota</taxon>
        <taxon>Bacilli</taxon>
        <taxon>Bacillales</taxon>
        <taxon>Bacillaceae</taxon>
        <taxon>Lentibacillus</taxon>
    </lineage>
</organism>
<dbReference type="EMBL" id="CP013862">
    <property type="protein sequence ID" value="ALX47785.1"/>
    <property type="molecule type" value="Genomic_DNA"/>
</dbReference>
<accession>A0A0U4EB51</accession>
<name>A0A0U4EB51_9BACI</name>
<reference evidence="1 2" key="1">
    <citation type="submission" date="2016-01" db="EMBL/GenBank/DDBJ databases">
        <title>Complete genome sequence of strain Lentibacillus amyloliquefaciens LAM0015T isolated from saline sediment.</title>
        <authorList>
            <person name="Wang J.-L."/>
            <person name="He M.-X."/>
        </authorList>
    </citation>
    <scope>NUCLEOTIDE SEQUENCE [LARGE SCALE GENOMIC DNA]</scope>
    <source>
        <strain evidence="1 2">LAM0015</strain>
    </source>
</reference>
<gene>
    <name evidence="1" type="ORF">AOX59_03690</name>
</gene>
<dbReference type="OrthoDB" id="2721274at2"/>
<dbReference type="RefSeq" id="WP_068442005.1">
    <property type="nucleotide sequence ID" value="NZ_CP013862.1"/>
</dbReference>
<sequence>MEKIIDGHLVGFGSVKEIEHLKEDYYGEFTDAGMSEKIFSVYKSMPSKEKCKRMCAEMSGEVITYKLNEKD</sequence>
<dbReference type="Proteomes" id="UP000050331">
    <property type="component" value="Chromosome"/>
</dbReference>
<protein>
    <submittedName>
        <fullName evidence="1">Uncharacterized protein</fullName>
    </submittedName>
</protein>
<evidence type="ECO:0000313" key="2">
    <source>
        <dbReference type="Proteomes" id="UP000050331"/>
    </source>
</evidence>
<dbReference type="KEGG" id="lao:AOX59_03690"/>